<accession>A0ABW3WZF9</accession>
<dbReference type="InterPro" id="IPR018511">
    <property type="entry name" value="Hemolysin-typ_Ca-bd_CS"/>
</dbReference>
<dbReference type="InterPro" id="IPR037120">
    <property type="entry name" value="Haem_peroxidase_sf_animal"/>
</dbReference>
<gene>
    <name evidence="5" type="ORF">ACFQ4G_10870</name>
</gene>
<evidence type="ECO:0000256" key="1">
    <source>
        <dbReference type="ARBA" id="ARBA00004613"/>
    </source>
</evidence>
<dbReference type="InterPro" id="IPR010255">
    <property type="entry name" value="Haem_peroxidase_sf"/>
</dbReference>
<reference evidence="6" key="1">
    <citation type="journal article" date="2019" name="Int. J. Syst. Evol. Microbiol.">
        <title>The Global Catalogue of Microorganisms (GCM) 10K type strain sequencing project: providing services to taxonomists for standard genome sequencing and annotation.</title>
        <authorList>
            <consortium name="The Broad Institute Genomics Platform"/>
            <consortium name="The Broad Institute Genome Sequencing Center for Infectious Disease"/>
            <person name="Wu L."/>
            <person name="Ma J."/>
        </authorList>
    </citation>
    <scope>NUCLEOTIDE SEQUENCE [LARGE SCALE GENOMIC DNA]</scope>
    <source>
        <strain evidence="6">CCUG 56108</strain>
    </source>
</reference>
<comment type="subcellular location">
    <subcellularLocation>
        <location evidence="1">Secreted</location>
    </subcellularLocation>
</comment>
<proteinExistence type="predicted"/>
<dbReference type="InterPro" id="IPR019791">
    <property type="entry name" value="Haem_peroxidase_animal"/>
</dbReference>
<evidence type="ECO:0000256" key="2">
    <source>
        <dbReference type="ARBA" id="ARBA00022525"/>
    </source>
</evidence>
<dbReference type="PROSITE" id="PS00330">
    <property type="entry name" value="HEMOLYSIN_CALCIUM"/>
    <property type="match status" value="5"/>
</dbReference>
<sequence>MTISLRSQDLSFLDVLFDEGDFRAVNGEGNNVAHPLWGNADQPFVRLTQAHYEQGTVNGVRVTGASGTLLPNERVISNVVSETIDQNGHSVEMPNTYGTNLLLMSFGQFFDHGLDFYDRGGGSQFVDMSGVNTKLEQIAANNPGLNIDTTDNIIAQGVPPQLQFLIGGRAARYTIDTNGNAVLDNVNGTEHLNKVSPFVDQNQTYGSEPGMTWLLRETARDADGNVVRDASGYLVKTQHLLDGVSEIGPDGVSRGALATYKDVLLNNGVSEADMAHALNLASTAGGDFTAWNYLKASTNFVDFADIGDGKHTILIGDKNDFDTSPLDRSGNPDPNFSLEKLLSYYIAGDHRANENVALTSVHTVFHREHNYQADQISALHPEWSAEQVFQAAKIITSAEYQRIVFDEFATAMSGEIPGNGDHGFSGYRANVNAAISEEFAGAMYRVGHSMINETIPYVDADGVLKEVPLIQAFLNPAMFAGQDPAHPGVTGGTAAFLAGTMQVAHDQIDEKLVEAVRSQLLGLPLDLGAANIMRGRELGLSSLNEFRAEVSATGTSLDSLGQASDYAGGQGVPSLTAYRNWEDFGAHLRGNAAQRAEILALFKAVYGEDVIDPATGKINGTGISHVNDVDLWIGGLAEAPSGGSQMGSTFTWIFQEQLDRLQEGDRFYYLEQLDGTMLVNDINAQHFSDLIARNSGISNGHWDTFKVSEQRHLASNEVNHDYTGARGSAGAALVLVGNDLDNTITGTSGDNTLYGGIGNDILNGGTGGSDALHGEDGNDTLNAGPDARDDYLYGGDGDDTLNGGRGDDALDGGTGADTLRGGAGKDFLKGGAGDDWLIPGADRDAVDGGEGIDTVDYRGSARGVSIDLRVRDGRLLPDEASGGDAERDVIVNVENVVGSDSADQITGDDVANVMEGGGGGDILRGGGGSDTLSYAHSTAGVTANLLTLAVSGGHAQGDQIQGFENLVGSDHADRLTGTNTANIIMAGLGNDIVDGLGGADTLSGGLGNDIYYVDNLADLVREAAGGGTDKVYASTSFALGAGESVESLVAKAGNAGIDLTGNEFANRLYSGAGADSLSGGGGNDVYYVNGPGDTVHELASSGTDTVYATKSFVLGSGEAIEYVRANAGNVGISLTGNEFANKLFSGAGADSLSGGGGNDAYYVDGPGDTVHETPGGGTDKVYASGNFALGAGESVEYLIAKAGNSGIALTGNELANTLLGGSGADRLNGGLGNDTLKGGAGSDTFVFTSGFGKDRIIDFDHDPLGGQDLIDLSGLGITAATFASQVAIHQIGANTVVWVGSDTILLSALAANTIDQTDFFLL</sequence>
<dbReference type="Pfam" id="PF00353">
    <property type="entry name" value="HemolysinCabind"/>
    <property type="match status" value="8"/>
</dbReference>
<dbReference type="PRINTS" id="PR00313">
    <property type="entry name" value="CABNDNGRPT"/>
</dbReference>
<keyword evidence="5" id="KW-0575">Peroxidase</keyword>
<evidence type="ECO:0000256" key="3">
    <source>
        <dbReference type="ARBA" id="ARBA00023180"/>
    </source>
</evidence>
<keyword evidence="6" id="KW-1185">Reference proteome</keyword>
<dbReference type="PANTHER" id="PTHR11475:SF4">
    <property type="entry name" value="CHORION PEROXIDASE"/>
    <property type="match status" value="1"/>
</dbReference>
<dbReference type="GO" id="GO:0004601">
    <property type="term" value="F:peroxidase activity"/>
    <property type="evidence" value="ECO:0007669"/>
    <property type="project" value="UniProtKB-KW"/>
</dbReference>
<name>A0ABW3WZF9_9HYPH</name>
<dbReference type="InterPro" id="IPR001343">
    <property type="entry name" value="Hemolysn_Ca-bd"/>
</dbReference>
<feature type="region of interest" description="Disordered" evidence="4">
    <location>
        <begin position="768"/>
        <end position="816"/>
    </location>
</feature>
<dbReference type="Gene3D" id="2.150.10.10">
    <property type="entry name" value="Serralysin-like metalloprotease, C-terminal"/>
    <property type="match status" value="4"/>
</dbReference>
<dbReference type="PROSITE" id="PS50292">
    <property type="entry name" value="PEROXIDASE_3"/>
    <property type="match status" value="1"/>
</dbReference>
<organism evidence="5 6">
    <name type="scientific">Methylobacterium marchantiae</name>
    <dbReference type="NCBI Taxonomy" id="600331"/>
    <lineage>
        <taxon>Bacteria</taxon>
        <taxon>Pseudomonadati</taxon>
        <taxon>Pseudomonadota</taxon>
        <taxon>Alphaproteobacteria</taxon>
        <taxon>Hyphomicrobiales</taxon>
        <taxon>Methylobacteriaceae</taxon>
        <taxon>Methylobacterium</taxon>
    </lineage>
</organism>
<dbReference type="RefSeq" id="WP_238209322.1">
    <property type="nucleotide sequence ID" value="NZ_JBHTND010000012.1"/>
</dbReference>
<dbReference type="Proteomes" id="UP001597176">
    <property type="component" value="Unassembled WGS sequence"/>
</dbReference>
<comment type="caution">
    <text evidence="5">The sequence shown here is derived from an EMBL/GenBank/DDBJ whole genome shotgun (WGS) entry which is preliminary data.</text>
</comment>
<keyword evidence="3" id="KW-0325">Glycoprotein</keyword>
<dbReference type="Gene3D" id="1.10.640.10">
    <property type="entry name" value="Haem peroxidase domain superfamily, animal type"/>
    <property type="match status" value="1"/>
</dbReference>
<evidence type="ECO:0000313" key="5">
    <source>
        <dbReference type="EMBL" id="MFD1302086.1"/>
    </source>
</evidence>
<evidence type="ECO:0000256" key="4">
    <source>
        <dbReference type="SAM" id="MobiDB-lite"/>
    </source>
</evidence>
<dbReference type="SUPFAM" id="SSF48113">
    <property type="entry name" value="Heme-dependent peroxidases"/>
    <property type="match status" value="1"/>
</dbReference>
<dbReference type="SUPFAM" id="SSF51120">
    <property type="entry name" value="beta-Roll"/>
    <property type="match status" value="4"/>
</dbReference>
<evidence type="ECO:0000313" key="6">
    <source>
        <dbReference type="Proteomes" id="UP001597176"/>
    </source>
</evidence>
<dbReference type="EMBL" id="JBHTND010000012">
    <property type="protein sequence ID" value="MFD1302086.1"/>
    <property type="molecule type" value="Genomic_DNA"/>
</dbReference>
<keyword evidence="2" id="KW-0964">Secreted</keyword>
<dbReference type="InterPro" id="IPR011049">
    <property type="entry name" value="Serralysin-like_metalloprot_C"/>
</dbReference>
<protein>
    <submittedName>
        <fullName evidence="5">Peroxidase family protein</fullName>
    </submittedName>
</protein>
<dbReference type="Pfam" id="PF03098">
    <property type="entry name" value="An_peroxidase"/>
    <property type="match status" value="3"/>
</dbReference>
<keyword evidence="5" id="KW-0560">Oxidoreductase</keyword>
<dbReference type="PANTHER" id="PTHR11475">
    <property type="entry name" value="OXIDASE/PEROXIDASE"/>
    <property type="match status" value="1"/>
</dbReference>